<dbReference type="CDD" id="cd16382">
    <property type="entry name" value="XisI-like"/>
    <property type="match status" value="1"/>
</dbReference>
<accession>B4W2P7</accession>
<proteinExistence type="predicted"/>
<sequence length="111" mass="12986">MDTLNNYHQIIYDILHDYFQIPYAYGNLQRRLIISEDQKNYLLLTLGWQNKKRVHGCLVHIEIINDKIWIHRDGTEDGIANDLIAAGIPKDKIVLGFHPPDVRPYTEFAVQ</sequence>
<dbReference type="Proteomes" id="UP000003835">
    <property type="component" value="Unassembled WGS sequence"/>
</dbReference>
<dbReference type="EMBL" id="DS989871">
    <property type="protein sequence ID" value="EDX71577.1"/>
    <property type="molecule type" value="Genomic_DNA"/>
</dbReference>
<dbReference type="RefSeq" id="WP_006105521.1">
    <property type="nucleotide sequence ID" value="NZ_DS989871.1"/>
</dbReference>
<keyword evidence="2" id="KW-1185">Reference proteome</keyword>
<dbReference type="AlphaFoldDB" id="B4W2P7"/>
<dbReference type="SUPFAM" id="SSF143847">
    <property type="entry name" value="XisI-like"/>
    <property type="match status" value="1"/>
</dbReference>
<dbReference type="Pfam" id="PF08869">
    <property type="entry name" value="XisI"/>
    <property type="match status" value="1"/>
</dbReference>
<evidence type="ECO:0000313" key="2">
    <source>
        <dbReference type="Proteomes" id="UP000003835"/>
    </source>
</evidence>
<evidence type="ECO:0000313" key="1">
    <source>
        <dbReference type="EMBL" id="EDX71577.1"/>
    </source>
</evidence>
<name>B4W2P7_9CYAN</name>
<dbReference type="InterPro" id="IPR035943">
    <property type="entry name" value="XisI-like_sf"/>
</dbReference>
<dbReference type="HOGENOM" id="CLU_149829_1_0_3"/>
<organism evidence="1 2">
    <name type="scientific">Coleofasciculus chthonoplastes PCC 7420</name>
    <dbReference type="NCBI Taxonomy" id="118168"/>
    <lineage>
        <taxon>Bacteria</taxon>
        <taxon>Bacillati</taxon>
        <taxon>Cyanobacteriota</taxon>
        <taxon>Cyanophyceae</taxon>
        <taxon>Coleofasciculales</taxon>
        <taxon>Coleofasciculaceae</taxon>
        <taxon>Coleofasciculus</taxon>
    </lineage>
</organism>
<protein>
    <submittedName>
        <fullName evidence="1">XisI protein</fullName>
    </submittedName>
</protein>
<dbReference type="eggNOG" id="ENOG5032RPM">
    <property type="taxonomic scope" value="Bacteria"/>
</dbReference>
<gene>
    <name evidence="1" type="ORF">MC7420_5202</name>
</gene>
<dbReference type="InterPro" id="IPR014968">
    <property type="entry name" value="XisI"/>
</dbReference>
<dbReference type="STRING" id="118168.MC7420_5202"/>
<dbReference type="Gene3D" id="3.30.310.110">
    <property type="entry name" value="XisI-like"/>
    <property type="match status" value="1"/>
</dbReference>
<reference evidence="1 2" key="1">
    <citation type="submission" date="2008-07" db="EMBL/GenBank/DDBJ databases">
        <authorList>
            <person name="Tandeau de Marsac N."/>
            <person name="Ferriera S."/>
            <person name="Johnson J."/>
            <person name="Kravitz S."/>
            <person name="Beeson K."/>
            <person name="Sutton G."/>
            <person name="Rogers Y.-H."/>
            <person name="Friedman R."/>
            <person name="Frazier M."/>
            <person name="Venter J.C."/>
        </authorList>
    </citation>
    <scope>NUCLEOTIDE SEQUENCE [LARGE SCALE GENOMIC DNA]</scope>
    <source>
        <strain evidence="1 2">PCC 7420</strain>
    </source>
</reference>
<dbReference type="OrthoDB" id="467081at2"/>